<feature type="non-terminal residue" evidence="2">
    <location>
        <position position="1"/>
    </location>
</feature>
<name>X1UIL0_9ZZZZ</name>
<dbReference type="AlphaFoldDB" id="X1UIL0"/>
<dbReference type="Gene3D" id="2.160.20.10">
    <property type="entry name" value="Single-stranded right-handed beta-helix, Pectin lyase-like"/>
    <property type="match status" value="1"/>
</dbReference>
<dbReference type="InterPro" id="IPR006626">
    <property type="entry name" value="PbH1"/>
</dbReference>
<dbReference type="Pfam" id="PF13229">
    <property type="entry name" value="Beta_helix"/>
    <property type="match status" value="1"/>
</dbReference>
<dbReference type="InterPro" id="IPR012334">
    <property type="entry name" value="Pectin_lyas_fold"/>
</dbReference>
<protein>
    <recommendedName>
        <fullName evidence="1">Right handed beta helix domain-containing protein</fullName>
    </recommendedName>
</protein>
<dbReference type="InterPro" id="IPR039448">
    <property type="entry name" value="Beta_helix"/>
</dbReference>
<dbReference type="InterPro" id="IPR011050">
    <property type="entry name" value="Pectin_lyase_fold/virulence"/>
</dbReference>
<dbReference type="SMART" id="SM00710">
    <property type="entry name" value="PbH1"/>
    <property type="match status" value="4"/>
</dbReference>
<organism evidence="2">
    <name type="scientific">marine sediment metagenome</name>
    <dbReference type="NCBI Taxonomy" id="412755"/>
    <lineage>
        <taxon>unclassified sequences</taxon>
        <taxon>metagenomes</taxon>
        <taxon>ecological metagenomes</taxon>
    </lineage>
</organism>
<dbReference type="SUPFAM" id="SSF51126">
    <property type="entry name" value="Pectin lyase-like"/>
    <property type="match status" value="1"/>
</dbReference>
<evidence type="ECO:0000259" key="1">
    <source>
        <dbReference type="Pfam" id="PF13229"/>
    </source>
</evidence>
<dbReference type="EMBL" id="BARW01040342">
    <property type="protein sequence ID" value="GAJ17364.1"/>
    <property type="molecule type" value="Genomic_DNA"/>
</dbReference>
<sequence length="118" mass="12086">GTWGFVSGGTVNKMTVINSDFEYNGQVDPAHGNGFDLAGSSTNVLVEGGTFNNNQSKGINLTNTTNATFTNITASGNGGATKGGKGVVVWDWTGASQDLVFNNPTLTNNSFYGLGASA</sequence>
<accession>X1UIL0</accession>
<gene>
    <name evidence="2" type="ORF">S12H4_61008</name>
</gene>
<reference evidence="2" key="1">
    <citation type="journal article" date="2014" name="Front. Microbiol.">
        <title>High frequency of phylogenetically diverse reductive dehalogenase-homologous genes in deep subseafloor sedimentary metagenomes.</title>
        <authorList>
            <person name="Kawai M."/>
            <person name="Futagami T."/>
            <person name="Toyoda A."/>
            <person name="Takaki Y."/>
            <person name="Nishi S."/>
            <person name="Hori S."/>
            <person name="Arai W."/>
            <person name="Tsubouchi T."/>
            <person name="Morono Y."/>
            <person name="Uchiyama I."/>
            <person name="Ito T."/>
            <person name="Fujiyama A."/>
            <person name="Inagaki F."/>
            <person name="Takami H."/>
        </authorList>
    </citation>
    <scope>NUCLEOTIDE SEQUENCE</scope>
    <source>
        <strain evidence="2">Expedition CK06-06</strain>
    </source>
</reference>
<comment type="caution">
    <text evidence="2">The sequence shown here is derived from an EMBL/GenBank/DDBJ whole genome shotgun (WGS) entry which is preliminary data.</text>
</comment>
<proteinExistence type="predicted"/>
<feature type="domain" description="Right handed beta helix" evidence="1">
    <location>
        <begin position="9"/>
        <end position="115"/>
    </location>
</feature>
<evidence type="ECO:0000313" key="2">
    <source>
        <dbReference type="EMBL" id="GAJ17364.1"/>
    </source>
</evidence>